<sequence length="882" mass="98842">MFRFLSVLLMLLMQAPLLSGQTIYTAGRDGAWQFGFSATGNANRYNNQIINQLALSHRKIPEKTTFTFFYRYNLEVRYGQGSMLEVMLTFHPSMCSGDVQIRGFDLSPVLIPAQMKCRVVLEHPVNGVILQSGEMPLRTDSLHLPRKVISFPDSLWREGCLVKADFIHFGFDAESYARAEKELFYIRDYEAASAMADTLEKRIRAARITRHTAAEAFAISVYAGKTVRLLREASSVNSLIVPGKDPAGLAEKQRIAAYKAGDLDSYLLQQGAKGPGAGNLYKNLGYGYARQLEDALRLSQKVDYYSSPFFYRLFANGISASHLFRLKELARAYTGSRGMPDPDWGRLSHEMIFAYLLKSNELIADDRFAEAVDLLSAGVKFCSVNPEAGLPDTLTRRLKEARSGLTAAYTRVVKKALKSNLPVIAEKYLAEAEQYVLKYNLDDGEATGFTSLYQQMADMYLVNAGNLLQKGNYNGALSELDKVRNISLNRQGIVLGHTYTSTLKKAVDGRFEEIVGLTKALLQTGNYQRAGQSLDEALGFAGNYPVYQPDMTLVDSLRRMIAGQTYHALLAAAWQDKLDRNKEQLILHMTEAALTARNAGLEHVALFDSLVQDGVIPYLNGLYSTGRLKLWAGEPEEALGYSQKASQLAAVMGVANLPALKTQQDELARLADESLCSRIRGELESLIGEASALLQQNRFDQASEVIIEARELIYSRSYCGLSTQQLNRVTEKYRHPVRWNEMHRTALQQIAEGDYTEGIRKLNEAEALFTHYRMDTLGLVSSGLFELAMATDELRLIDYTTGYYITRGHYDKAIQLTERLRSSGMGEDAARPHLESLGRGLALRDLSETGEVDVKLMLRIYTGGNKWYRRFAEVYRFHILNH</sequence>
<protein>
    <recommendedName>
        <fullName evidence="4">Tetratricopeptide repeat protein</fullName>
    </recommendedName>
</protein>
<evidence type="ECO:0000256" key="1">
    <source>
        <dbReference type="SAM" id="SignalP"/>
    </source>
</evidence>
<dbReference type="EMBL" id="DF968183">
    <property type="protein sequence ID" value="GAP44697.1"/>
    <property type="molecule type" value="Genomic_DNA"/>
</dbReference>
<keyword evidence="1" id="KW-0732">Signal</keyword>
<dbReference type="STRING" id="1678841.TBC1_12508"/>
<proteinExistence type="predicted"/>
<reference evidence="2" key="1">
    <citation type="journal article" date="2015" name="Genome Announc.">
        <title>Draft Genome Sequence of Bacteroidales Strain TBC1, a Novel Isolate from a Methanogenic Wastewater Treatment System.</title>
        <authorList>
            <person name="Tourlousse D.M."/>
            <person name="Matsuura N."/>
            <person name="Sun L."/>
            <person name="Toyonaga M."/>
            <person name="Kuroda K."/>
            <person name="Ohashi A."/>
            <person name="Cruz R."/>
            <person name="Yamaguchi T."/>
            <person name="Sekiguchi Y."/>
        </authorList>
    </citation>
    <scope>NUCLEOTIDE SEQUENCE [LARGE SCALE GENOMIC DNA]</scope>
    <source>
        <strain evidence="2">TBC1</strain>
    </source>
</reference>
<evidence type="ECO:0008006" key="4">
    <source>
        <dbReference type="Google" id="ProtNLM"/>
    </source>
</evidence>
<evidence type="ECO:0000313" key="3">
    <source>
        <dbReference type="Proteomes" id="UP000053091"/>
    </source>
</evidence>
<feature type="signal peptide" evidence="1">
    <location>
        <begin position="1"/>
        <end position="20"/>
    </location>
</feature>
<dbReference type="AlphaFoldDB" id="A0A0S7C682"/>
<accession>A0A0S7C682</accession>
<feature type="chain" id="PRO_5006633559" description="Tetratricopeptide repeat protein" evidence="1">
    <location>
        <begin position="21"/>
        <end position="882"/>
    </location>
</feature>
<organism evidence="2">
    <name type="scientific">Lentimicrobium saccharophilum</name>
    <dbReference type="NCBI Taxonomy" id="1678841"/>
    <lineage>
        <taxon>Bacteria</taxon>
        <taxon>Pseudomonadati</taxon>
        <taxon>Bacteroidota</taxon>
        <taxon>Bacteroidia</taxon>
        <taxon>Bacteroidales</taxon>
        <taxon>Lentimicrobiaceae</taxon>
        <taxon>Lentimicrobium</taxon>
    </lineage>
</organism>
<dbReference type="InterPro" id="IPR011990">
    <property type="entry name" value="TPR-like_helical_dom_sf"/>
</dbReference>
<dbReference type="Proteomes" id="UP000053091">
    <property type="component" value="Unassembled WGS sequence"/>
</dbReference>
<dbReference type="RefSeq" id="WP_062044413.1">
    <property type="nucleotide sequence ID" value="NZ_DF968183.1"/>
</dbReference>
<dbReference type="SUPFAM" id="SSF48452">
    <property type="entry name" value="TPR-like"/>
    <property type="match status" value="1"/>
</dbReference>
<evidence type="ECO:0000313" key="2">
    <source>
        <dbReference type="EMBL" id="GAP44697.1"/>
    </source>
</evidence>
<keyword evidence="3" id="KW-1185">Reference proteome</keyword>
<name>A0A0S7C682_9BACT</name>
<gene>
    <name evidence="2" type="ORF">TBC1_12508</name>
</gene>